<dbReference type="OrthoDB" id="1081532at2"/>
<evidence type="ECO:0000313" key="4">
    <source>
        <dbReference type="Proteomes" id="UP000583101"/>
    </source>
</evidence>
<evidence type="ECO:0000313" key="3">
    <source>
        <dbReference type="Proteomes" id="UP000297248"/>
    </source>
</evidence>
<keyword evidence="4" id="KW-1185">Reference proteome</keyword>
<dbReference type="Proteomes" id="UP000583101">
    <property type="component" value="Unassembled WGS sequence"/>
</dbReference>
<accession>A0A4Y8AK35</accession>
<dbReference type="AlphaFoldDB" id="A0A4Y8AK35"/>
<dbReference type="EMBL" id="JACIEG010000001">
    <property type="protein sequence ID" value="MBB3968092.1"/>
    <property type="molecule type" value="Genomic_DNA"/>
</dbReference>
<proteinExistence type="predicted"/>
<reference evidence="2 3" key="1">
    <citation type="journal article" date="2016" name="Int. J. Syst. Evol. Microbiol.">
        <title>Proposal of Mucilaginibacter phyllosphaerae sp. nov. isolated from the phyllosphere of Galium album.</title>
        <authorList>
            <person name="Aydogan E.L."/>
            <person name="Busse H.J."/>
            <person name="Moser G."/>
            <person name="Muller C."/>
            <person name="Kampfer P."/>
            <person name="Glaeser S.P."/>
        </authorList>
    </citation>
    <scope>NUCLEOTIDE SEQUENCE [LARGE SCALE GENOMIC DNA]</scope>
    <source>
        <strain evidence="2 3">PP-F2FG21</strain>
    </source>
</reference>
<reference evidence="1 4" key="3">
    <citation type="submission" date="2020-08" db="EMBL/GenBank/DDBJ databases">
        <title>Genomic Encyclopedia of Type Strains, Phase IV (KMG-IV): sequencing the most valuable type-strain genomes for metagenomic binning, comparative biology and taxonomic classification.</title>
        <authorList>
            <person name="Goeker M."/>
        </authorList>
    </citation>
    <scope>NUCLEOTIDE SEQUENCE [LARGE SCALE GENOMIC DNA]</scope>
    <source>
        <strain evidence="1 4">DSM 100995</strain>
    </source>
</reference>
<dbReference type="Proteomes" id="UP000297248">
    <property type="component" value="Unassembled WGS sequence"/>
</dbReference>
<name>A0A4Y8AK35_9SPHI</name>
<protein>
    <submittedName>
        <fullName evidence="2">Uncharacterized protein</fullName>
    </submittedName>
</protein>
<evidence type="ECO:0000313" key="2">
    <source>
        <dbReference type="EMBL" id="TEW68885.1"/>
    </source>
</evidence>
<organism evidence="2 3">
    <name type="scientific">Mucilaginibacter phyllosphaerae</name>
    <dbReference type="NCBI Taxonomy" id="1812349"/>
    <lineage>
        <taxon>Bacteria</taxon>
        <taxon>Pseudomonadati</taxon>
        <taxon>Bacteroidota</taxon>
        <taxon>Sphingobacteriia</taxon>
        <taxon>Sphingobacteriales</taxon>
        <taxon>Sphingobacteriaceae</taxon>
        <taxon>Mucilaginibacter</taxon>
    </lineage>
</organism>
<comment type="caution">
    <text evidence="2">The sequence shown here is derived from an EMBL/GenBank/DDBJ whole genome shotgun (WGS) entry which is preliminary data.</text>
</comment>
<sequence>MNRFKFFEGDLSSDKQVAEAPQNDFTVQKTSSLNEQNVFKENEARYRSEQLVVIKIDGIIESHIETKLEYHVKKIISNGQLLVQVELKDQINTIQPQYLQESLKLMSMIDVIKSNALVLIDNHSGKIKSIVNIDEIKANWLAFKKDVYANTSFIKSPEMKANIDTFISNAEAQMTEESILQDFKVRPFFDLFFDRYLVSEQLSYNDYSKLYYSQLFDHLPVEFDVKQMITEESPVLLQVNKAASLNANNIHLADFERVYDLRYKPRIGYKFSNYSYNHNTWVSYRFDENLLDEATMTIVEEVKNNIELIVDYKVRRVEL</sequence>
<dbReference type="RefSeq" id="WP_134334724.1">
    <property type="nucleotide sequence ID" value="NZ_BMCZ01000001.1"/>
</dbReference>
<dbReference type="EMBL" id="SNQG01000001">
    <property type="protein sequence ID" value="TEW68885.1"/>
    <property type="molecule type" value="Genomic_DNA"/>
</dbReference>
<gene>
    <name evidence="2" type="ORF">E2R65_01615</name>
    <name evidence="1" type="ORF">GGR35_000678</name>
</gene>
<reference evidence="2" key="2">
    <citation type="submission" date="2019-03" db="EMBL/GenBank/DDBJ databases">
        <authorList>
            <person name="Yan Y.-Q."/>
            <person name="Du Z.-J."/>
        </authorList>
    </citation>
    <scope>NUCLEOTIDE SEQUENCE</scope>
    <source>
        <strain evidence="2">PP-F2FG21</strain>
    </source>
</reference>
<evidence type="ECO:0000313" key="1">
    <source>
        <dbReference type="EMBL" id="MBB3968092.1"/>
    </source>
</evidence>